<keyword evidence="1" id="KW-1133">Transmembrane helix</keyword>
<dbReference type="EMBL" id="JAETXX010000001">
    <property type="protein sequence ID" value="MCF8713268.1"/>
    <property type="molecule type" value="Genomic_DNA"/>
</dbReference>
<gene>
    <name evidence="2" type="ORF">JM658_00360</name>
</gene>
<feature type="transmembrane region" description="Helical" evidence="1">
    <location>
        <begin position="75"/>
        <end position="95"/>
    </location>
</feature>
<sequence>MKIFKFNSKHLFIFLLLFQIEVCIALYIQQEFIRGFLGDVLVIPLLYSFFKMFINTKNNKPEVSLEPSEKYNKTNYKIAAIVLSIAFLIEFLQLIKIIDLLEIQNKIARIIIGSTFDILDLIAYLIGYIITLIAIRFKL</sequence>
<dbReference type="Pfam" id="PF10990">
    <property type="entry name" value="DUF2809"/>
    <property type="match status" value="1"/>
</dbReference>
<proteinExistence type="predicted"/>
<protein>
    <submittedName>
        <fullName evidence="2">DUF2809 domain-containing protein</fullName>
    </submittedName>
</protein>
<evidence type="ECO:0000256" key="1">
    <source>
        <dbReference type="SAM" id="Phobius"/>
    </source>
</evidence>
<dbReference type="RefSeq" id="WP_236957243.1">
    <property type="nucleotide sequence ID" value="NZ_JAETXX010000001.1"/>
</dbReference>
<name>A0ABS9IYL4_9FLAO</name>
<keyword evidence="1" id="KW-0812">Transmembrane</keyword>
<organism evidence="2 3">
    <name type="scientific">Joostella atrarenae</name>
    <dbReference type="NCBI Taxonomy" id="679257"/>
    <lineage>
        <taxon>Bacteria</taxon>
        <taxon>Pseudomonadati</taxon>
        <taxon>Bacteroidota</taxon>
        <taxon>Flavobacteriia</taxon>
        <taxon>Flavobacteriales</taxon>
        <taxon>Flavobacteriaceae</taxon>
        <taxon>Joostella</taxon>
    </lineage>
</organism>
<keyword evidence="3" id="KW-1185">Reference proteome</keyword>
<keyword evidence="1" id="KW-0472">Membrane</keyword>
<reference evidence="2 3" key="1">
    <citation type="submission" date="2021-01" db="EMBL/GenBank/DDBJ databases">
        <title>Genome sequencing of Joostella atrarenae M1-2 (= KCTC 23194).</title>
        <authorList>
            <person name="Zakaria M.R."/>
            <person name="Lam M.Q."/>
            <person name="Chong C.S."/>
        </authorList>
    </citation>
    <scope>NUCLEOTIDE SEQUENCE [LARGE SCALE GENOMIC DNA]</scope>
    <source>
        <strain evidence="2 3">M1-2</strain>
    </source>
</reference>
<dbReference type="Proteomes" id="UP000829517">
    <property type="component" value="Unassembled WGS sequence"/>
</dbReference>
<feature type="transmembrane region" description="Helical" evidence="1">
    <location>
        <begin position="35"/>
        <end position="54"/>
    </location>
</feature>
<evidence type="ECO:0000313" key="3">
    <source>
        <dbReference type="Proteomes" id="UP000829517"/>
    </source>
</evidence>
<accession>A0ABS9IYL4</accession>
<feature type="transmembrane region" description="Helical" evidence="1">
    <location>
        <begin position="107"/>
        <end position="135"/>
    </location>
</feature>
<dbReference type="InterPro" id="IPR021257">
    <property type="entry name" value="DUF2809"/>
</dbReference>
<feature type="transmembrane region" description="Helical" evidence="1">
    <location>
        <begin position="12"/>
        <end position="29"/>
    </location>
</feature>
<evidence type="ECO:0000313" key="2">
    <source>
        <dbReference type="EMBL" id="MCF8713268.1"/>
    </source>
</evidence>
<comment type="caution">
    <text evidence="2">The sequence shown here is derived from an EMBL/GenBank/DDBJ whole genome shotgun (WGS) entry which is preliminary data.</text>
</comment>